<evidence type="ECO:0000256" key="1">
    <source>
        <dbReference type="SAM" id="MobiDB-lite"/>
    </source>
</evidence>
<organism evidence="2 3">
    <name type="scientific">Auricularia subglabra (strain TFB-10046 / SS5)</name>
    <name type="common">White-rot fungus</name>
    <name type="synonym">Auricularia delicata (strain TFB10046)</name>
    <dbReference type="NCBI Taxonomy" id="717982"/>
    <lineage>
        <taxon>Eukaryota</taxon>
        <taxon>Fungi</taxon>
        <taxon>Dikarya</taxon>
        <taxon>Basidiomycota</taxon>
        <taxon>Agaricomycotina</taxon>
        <taxon>Agaricomycetes</taxon>
        <taxon>Auriculariales</taxon>
        <taxon>Auriculariaceae</taxon>
        <taxon>Auricularia</taxon>
    </lineage>
</organism>
<evidence type="ECO:0000313" key="3">
    <source>
        <dbReference type="Proteomes" id="UP000006514"/>
    </source>
</evidence>
<dbReference type="EMBL" id="JH687812">
    <property type="protein sequence ID" value="EJD39577.1"/>
    <property type="molecule type" value="Genomic_DNA"/>
</dbReference>
<feature type="region of interest" description="Disordered" evidence="1">
    <location>
        <begin position="1"/>
        <end position="22"/>
    </location>
</feature>
<feature type="compositionally biased region" description="Polar residues" evidence="1">
    <location>
        <begin position="1"/>
        <end position="16"/>
    </location>
</feature>
<keyword evidence="3" id="KW-1185">Reference proteome</keyword>
<evidence type="ECO:0000313" key="2">
    <source>
        <dbReference type="EMBL" id="EJD39577.1"/>
    </source>
</evidence>
<dbReference type="KEGG" id="adl:AURDEDRAFT_171385"/>
<sequence>MSLFEETQPSSPSASPVKSHLSSEKAALKRHRALIRAIGTHIDGALEDIVPLLRAALRHLVGMHALNYIDVNGYGHRIKGLASVCKLVLDNHKGQPNANLSVIATLRDEATRRYLLVEDDMTSDEADVRAMDVDENEA</sequence>
<reference evidence="3" key="1">
    <citation type="journal article" date="2012" name="Science">
        <title>The Paleozoic origin of enzymatic lignin decomposition reconstructed from 31 fungal genomes.</title>
        <authorList>
            <person name="Floudas D."/>
            <person name="Binder M."/>
            <person name="Riley R."/>
            <person name="Barry K."/>
            <person name="Blanchette R.A."/>
            <person name="Henrissat B."/>
            <person name="Martinez A.T."/>
            <person name="Otillar R."/>
            <person name="Spatafora J.W."/>
            <person name="Yadav J.S."/>
            <person name="Aerts A."/>
            <person name="Benoit I."/>
            <person name="Boyd A."/>
            <person name="Carlson A."/>
            <person name="Copeland A."/>
            <person name="Coutinho P.M."/>
            <person name="de Vries R.P."/>
            <person name="Ferreira P."/>
            <person name="Findley K."/>
            <person name="Foster B."/>
            <person name="Gaskell J."/>
            <person name="Glotzer D."/>
            <person name="Gorecki P."/>
            <person name="Heitman J."/>
            <person name="Hesse C."/>
            <person name="Hori C."/>
            <person name="Igarashi K."/>
            <person name="Jurgens J.A."/>
            <person name="Kallen N."/>
            <person name="Kersten P."/>
            <person name="Kohler A."/>
            <person name="Kuees U."/>
            <person name="Kumar T.K.A."/>
            <person name="Kuo A."/>
            <person name="LaButti K."/>
            <person name="Larrondo L.F."/>
            <person name="Lindquist E."/>
            <person name="Ling A."/>
            <person name="Lombard V."/>
            <person name="Lucas S."/>
            <person name="Lundell T."/>
            <person name="Martin R."/>
            <person name="McLaughlin D.J."/>
            <person name="Morgenstern I."/>
            <person name="Morin E."/>
            <person name="Murat C."/>
            <person name="Nagy L.G."/>
            <person name="Nolan M."/>
            <person name="Ohm R.A."/>
            <person name="Patyshakuliyeva A."/>
            <person name="Rokas A."/>
            <person name="Ruiz-Duenas F.J."/>
            <person name="Sabat G."/>
            <person name="Salamov A."/>
            <person name="Samejima M."/>
            <person name="Schmutz J."/>
            <person name="Slot J.C."/>
            <person name="St John F."/>
            <person name="Stenlid J."/>
            <person name="Sun H."/>
            <person name="Sun S."/>
            <person name="Syed K."/>
            <person name="Tsang A."/>
            <person name="Wiebenga A."/>
            <person name="Young D."/>
            <person name="Pisabarro A."/>
            <person name="Eastwood D.C."/>
            <person name="Martin F."/>
            <person name="Cullen D."/>
            <person name="Grigoriev I.V."/>
            <person name="Hibbett D.S."/>
        </authorList>
    </citation>
    <scope>NUCLEOTIDE SEQUENCE [LARGE SCALE GENOMIC DNA]</scope>
    <source>
        <strain evidence="3">TFB10046</strain>
    </source>
</reference>
<dbReference type="AlphaFoldDB" id="J0DC40"/>
<dbReference type="Proteomes" id="UP000006514">
    <property type="component" value="Unassembled WGS sequence"/>
</dbReference>
<accession>J0DC40</accession>
<dbReference type="InParanoid" id="J0DC40"/>
<name>J0DC40_AURST</name>
<proteinExistence type="predicted"/>
<gene>
    <name evidence="2" type="ORF">AURDEDRAFT_171385</name>
</gene>
<protein>
    <submittedName>
        <fullName evidence="2">Uncharacterized protein</fullName>
    </submittedName>
</protein>